<keyword evidence="3" id="KW-1185">Reference proteome</keyword>
<keyword evidence="2" id="KW-0808">Transferase</keyword>
<sequence length="350" mass="38241">MSGLGRWAGNRRQLGEILGELIEPSTRCALLGFPYYANVGDSAIWLGARALLAELGAEVVYTADHHDFCPATLAKRLPSGTILLTGGGNLGDLWPSHQRMRERVIGAFPRHRIIQLPQSVHFGDPAGLERARAVFDAHPDLILLLRDEPSLRTARRAFRAPSALAPDCAFGMTGLPRLGQPERRILWLRRGDHESAAPGEPPPDAEVHRTDWTAQEGADASWTAETQTVRRRIEKASAEVGGKAGDRAAAELADAQDRHAELQLQRGCRLLGSASAVVTDRLHGHLLSLLLGLPHVVVDDRHGKISGYWHTWGHDRHRSVARRAPDAEEALRTAAALLTDPATPRPARSR</sequence>
<gene>
    <name evidence="2" type="ORF">GCM10009639_28910</name>
</gene>
<accession>A0ABN1Y0L8</accession>
<comment type="caution">
    <text evidence="2">The sequence shown here is derived from an EMBL/GenBank/DDBJ whole genome shotgun (WGS) entry which is preliminary data.</text>
</comment>
<protein>
    <submittedName>
        <fullName evidence="2">Polysaccharide pyruvyl transferase family protein</fullName>
    </submittedName>
</protein>
<evidence type="ECO:0000313" key="3">
    <source>
        <dbReference type="Proteomes" id="UP001499863"/>
    </source>
</evidence>
<evidence type="ECO:0000313" key="2">
    <source>
        <dbReference type="EMBL" id="GAA1394606.1"/>
    </source>
</evidence>
<dbReference type="EMBL" id="BAAAKJ010000152">
    <property type="protein sequence ID" value="GAA1394606.1"/>
    <property type="molecule type" value="Genomic_DNA"/>
</dbReference>
<dbReference type="RefSeq" id="WP_344334009.1">
    <property type="nucleotide sequence ID" value="NZ_BAAAKJ010000152.1"/>
</dbReference>
<feature type="domain" description="Polysaccharide pyruvyl transferase" evidence="1">
    <location>
        <begin position="38"/>
        <end position="299"/>
    </location>
</feature>
<proteinExistence type="predicted"/>
<reference evidence="2 3" key="1">
    <citation type="journal article" date="2019" name="Int. J. Syst. Evol. Microbiol.">
        <title>The Global Catalogue of Microorganisms (GCM) 10K type strain sequencing project: providing services to taxonomists for standard genome sequencing and annotation.</title>
        <authorList>
            <consortium name="The Broad Institute Genomics Platform"/>
            <consortium name="The Broad Institute Genome Sequencing Center for Infectious Disease"/>
            <person name="Wu L."/>
            <person name="Ma J."/>
        </authorList>
    </citation>
    <scope>NUCLEOTIDE SEQUENCE [LARGE SCALE GENOMIC DNA]</scope>
    <source>
        <strain evidence="2 3">JCM 12393</strain>
    </source>
</reference>
<evidence type="ECO:0000259" key="1">
    <source>
        <dbReference type="Pfam" id="PF04230"/>
    </source>
</evidence>
<dbReference type="GO" id="GO:0016740">
    <property type="term" value="F:transferase activity"/>
    <property type="evidence" value="ECO:0007669"/>
    <property type="project" value="UniProtKB-KW"/>
</dbReference>
<dbReference type="InterPro" id="IPR007345">
    <property type="entry name" value="Polysacch_pyruvyl_Trfase"/>
</dbReference>
<dbReference type="Pfam" id="PF04230">
    <property type="entry name" value="PS_pyruv_trans"/>
    <property type="match status" value="1"/>
</dbReference>
<dbReference type="Proteomes" id="UP001499863">
    <property type="component" value="Unassembled WGS sequence"/>
</dbReference>
<name>A0ABN1Y0L8_9ACTN</name>
<organism evidence="2 3">
    <name type="scientific">Kitasatospora putterlickiae</name>
    <dbReference type="NCBI Taxonomy" id="221725"/>
    <lineage>
        <taxon>Bacteria</taxon>
        <taxon>Bacillati</taxon>
        <taxon>Actinomycetota</taxon>
        <taxon>Actinomycetes</taxon>
        <taxon>Kitasatosporales</taxon>
        <taxon>Streptomycetaceae</taxon>
        <taxon>Kitasatospora</taxon>
    </lineage>
</organism>